<name>A0A1J5PFU1_9ZZZZ</name>
<comment type="caution">
    <text evidence="2">The sequence shown here is derived from an EMBL/GenBank/DDBJ whole genome shotgun (WGS) entry which is preliminary data.</text>
</comment>
<dbReference type="InterPro" id="IPR012337">
    <property type="entry name" value="RNaseH-like_sf"/>
</dbReference>
<gene>
    <name evidence="2" type="ORF">GALL_520180</name>
</gene>
<reference evidence="2" key="1">
    <citation type="submission" date="2016-10" db="EMBL/GenBank/DDBJ databases">
        <title>Sequence of Gallionella enrichment culture.</title>
        <authorList>
            <person name="Poehlein A."/>
            <person name="Muehling M."/>
            <person name="Daniel R."/>
        </authorList>
    </citation>
    <scope>NUCLEOTIDE SEQUENCE</scope>
</reference>
<dbReference type="InterPro" id="IPR036397">
    <property type="entry name" value="RNaseH_sf"/>
</dbReference>
<dbReference type="InterPro" id="IPR025948">
    <property type="entry name" value="HTH-like_dom"/>
</dbReference>
<dbReference type="InterPro" id="IPR048020">
    <property type="entry name" value="Transpos_IS3"/>
</dbReference>
<dbReference type="Gene3D" id="3.30.420.10">
    <property type="entry name" value="Ribonuclease H-like superfamily/Ribonuclease H"/>
    <property type="match status" value="1"/>
</dbReference>
<dbReference type="Pfam" id="PF13276">
    <property type="entry name" value="HTH_21"/>
    <property type="match status" value="1"/>
</dbReference>
<dbReference type="GO" id="GO:0003676">
    <property type="term" value="F:nucleic acid binding"/>
    <property type="evidence" value="ECO:0007669"/>
    <property type="project" value="InterPro"/>
</dbReference>
<dbReference type="AlphaFoldDB" id="A0A1J5PFU1"/>
<accession>A0A1J5PFU1</accession>
<evidence type="ECO:0000313" key="2">
    <source>
        <dbReference type="EMBL" id="OIQ66412.1"/>
    </source>
</evidence>
<protein>
    <submittedName>
        <fullName evidence="2">Integrase core domain protein</fullName>
    </submittedName>
</protein>
<dbReference type="PANTHER" id="PTHR46889">
    <property type="entry name" value="TRANSPOSASE INSF FOR INSERTION SEQUENCE IS3B-RELATED"/>
    <property type="match status" value="1"/>
</dbReference>
<dbReference type="SUPFAM" id="SSF53098">
    <property type="entry name" value="Ribonuclease H-like"/>
    <property type="match status" value="1"/>
</dbReference>
<sequence>MKYAWIDAQRRAFGLDEMCVVLGVSESGYRSWKCGGKPYRKRLTDAQMLVLIQSIHAEFKGAYGSPRMVRELRLRGFPASKERVERLMRENGIKAKHKRRFKVTTDSKHNLPIAPNLLERDFTPDAPNQVWTSDITYLWTDEGWLYLAIVLDLFNREVVGWSLKPRMTADIVTDALTMAWFRCKPAAGLIHHSDRGSQYASHVVQAKLVEYGMICSMSRKGNCWDNAPSESWFGSFKNERVYGERFETRDEMKAMAFEYIEVFYNRKRLHSTLGYKSPTQFLSDWLTAQQKEKLVA</sequence>
<dbReference type="NCBIfam" id="NF033516">
    <property type="entry name" value="transpos_IS3"/>
    <property type="match status" value="1"/>
</dbReference>
<dbReference type="Pfam" id="PF13333">
    <property type="entry name" value="rve_2"/>
    <property type="match status" value="1"/>
</dbReference>
<dbReference type="Pfam" id="PF00665">
    <property type="entry name" value="rve"/>
    <property type="match status" value="1"/>
</dbReference>
<dbReference type="InterPro" id="IPR050900">
    <property type="entry name" value="Transposase_IS3/IS150/IS904"/>
</dbReference>
<feature type="domain" description="Integrase catalytic" evidence="1">
    <location>
        <begin position="123"/>
        <end position="286"/>
    </location>
</feature>
<dbReference type="EMBL" id="MLJW01006622">
    <property type="protein sequence ID" value="OIQ66412.1"/>
    <property type="molecule type" value="Genomic_DNA"/>
</dbReference>
<dbReference type="GO" id="GO:0015074">
    <property type="term" value="P:DNA integration"/>
    <property type="evidence" value="ECO:0007669"/>
    <property type="project" value="InterPro"/>
</dbReference>
<dbReference type="PANTHER" id="PTHR46889:SF4">
    <property type="entry name" value="TRANSPOSASE INSO FOR INSERTION SEQUENCE ELEMENT IS911B-RELATED"/>
    <property type="match status" value="1"/>
</dbReference>
<organism evidence="2">
    <name type="scientific">mine drainage metagenome</name>
    <dbReference type="NCBI Taxonomy" id="410659"/>
    <lineage>
        <taxon>unclassified sequences</taxon>
        <taxon>metagenomes</taxon>
        <taxon>ecological metagenomes</taxon>
    </lineage>
</organism>
<dbReference type="PROSITE" id="PS50994">
    <property type="entry name" value="INTEGRASE"/>
    <property type="match status" value="1"/>
</dbReference>
<evidence type="ECO:0000259" key="1">
    <source>
        <dbReference type="PROSITE" id="PS50994"/>
    </source>
</evidence>
<dbReference type="InterPro" id="IPR001584">
    <property type="entry name" value="Integrase_cat-core"/>
</dbReference>
<proteinExistence type="predicted"/>